<reference evidence="1" key="1">
    <citation type="submission" date="2014-11" db="EMBL/GenBank/DDBJ databases">
        <authorList>
            <person name="Amaro Gonzalez C."/>
        </authorList>
    </citation>
    <scope>NUCLEOTIDE SEQUENCE</scope>
</reference>
<reference evidence="1" key="2">
    <citation type="journal article" date="2015" name="Fish Shellfish Immunol.">
        <title>Early steps in the European eel (Anguilla anguilla)-Vibrio vulnificus interaction in the gills: Role of the RtxA13 toxin.</title>
        <authorList>
            <person name="Callol A."/>
            <person name="Pajuelo D."/>
            <person name="Ebbesson L."/>
            <person name="Teles M."/>
            <person name="MacKenzie S."/>
            <person name="Amaro C."/>
        </authorList>
    </citation>
    <scope>NUCLEOTIDE SEQUENCE</scope>
</reference>
<organism evidence="1">
    <name type="scientific">Anguilla anguilla</name>
    <name type="common">European freshwater eel</name>
    <name type="synonym">Muraena anguilla</name>
    <dbReference type="NCBI Taxonomy" id="7936"/>
    <lineage>
        <taxon>Eukaryota</taxon>
        <taxon>Metazoa</taxon>
        <taxon>Chordata</taxon>
        <taxon>Craniata</taxon>
        <taxon>Vertebrata</taxon>
        <taxon>Euteleostomi</taxon>
        <taxon>Actinopterygii</taxon>
        <taxon>Neopterygii</taxon>
        <taxon>Teleostei</taxon>
        <taxon>Anguilliformes</taxon>
        <taxon>Anguillidae</taxon>
        <taxon>Anguilla</taxon>
    </lineage>
</organism>
<dbReference type="EMBL" id="GBXM01096851">
    <property type="protein sequence ID" value="JAH11726.1"/>
    <property type="molecule type" value="Transcribed_RNA"/>
</dbReference>
<name>A0A0E9Q4C8_ANGAN</name>
<evidence type="ECO:0000313" key="1">
    <source>
        <dbReference type="EMBL" id="JAH11726.1"/>
    </source>
</evidence>
<protein>
    <submittedName>
        <fullName evidence="1">Uncharacterized protein</fullName>
    </submittedName>
</protein>
<accession>A0A0E9Q4C8</accession>
<dbReference type="AlphaFoldDB" id="A0A0E9Q4C8"/>
<proteinExistence type="predicted"/>
<sequence>MGDSRNLGSSGLAVLFLCSG</sequence>